<organism evidence="1 2">
    <name type="scientific">Parathalassolituus penaei</name>
    <dbReference type="NCBI Taxonomy" id="2997323"/>
    <lineage>
        <taxon>Bacteria</taxon>
        <taxon>Pseudomonadati</taxon>
        <taxon>Pseudomonadota</taxon>
        <taxon>Gammaproteobacteria</taxon>
        <taxon>Oceanospirillales</taxon>
        <taxon>Oceanospirillaceae</taxon>
        <taxon>Parathalassolituus</taxon>
    </lineage>
</organism>
<protein>
    <submittedName>
        <fullName evidence="1">OsmC family protein</fullName>
    </submittedName>
</protein>
<proteinExistence type="predicted"/>
<evidence type="ECO:0000313" key="2">
    <source>
        <dbReference type="Proteomes" id="UP001150830"/>
    </source>
</evidence>
<dbReference type="InterPro" id="IPR015946">
    <property type="entry name" value="KH_dom-like_a/b"/>
</dbReference>
<dbReference type="PANTHER" id="PTHR42830:SF2">
    <property type="entry name" value="OSMC_OHR FAMILY PROTEIN"/>
    <property type="match status" value="1"/>
</dbReference>
<dbReference type="InterPro" id="IPR003718">
    <property type="entry name" value="OsmC/Ohr_fam"/>
</dbReference>
<dbReference type="InterPro" id="IPR036102">
    <property type="entry name" value="OsmC/Ohrsf"/>
</dbReference>
<accession>A0A9X3IUR9</accession>
<dbReference type="Proteomes" id="UP001150830">
    <property type="component" value="Unassembled WGS sequence"/>
</dbReference>
<reference evidence="1" key="1">
    <citation type="submission" date="2022-11" db="EMBL/GenBank/DDBJ databases">
        <title>Parathalassolutuus dongxingensis gen. nov., sp. nov., a novel member of family Oceanospirillaceae isolated from a coastal shrimp pond in Guangxi, China.</title>
        <authorList>
            <person name="Chen H."/>
        </authorList>
    </citation>
    <scope>NUCLEOTIDE SEQUENCE</scope>
    <source>
        <strain evidence="1">G-43</strain>
    </source>
</reference>
<dbReference type="EMBL" id="JAPNOA010000059">
    <property type="protein sequence ID" value="MCY0967239.1"/>
    <property type="molecule type" value="Genomic_DNA"/>
</dbReference>
<keyword evidence="2" id="KW-1185">Reference proteome</keyword>
<gene>
    <name evidence="1" type="ORF">OUO13_18835</name>
</gene>
<dbReference type="RefSeq" id="WP_283175441.1">
    <property type="nucleotide sequence ID" value="NZ_JAPNOA010000059.1"/>
</dbReference>
<comment type="caution">
    <text evidence="1">The sequence shown here is derived from an EMBL/GenBank/DDBJ whole genome shotgun (WGS) entry which is preliminary data.</text>
</comment>
<evidence type="ECO:0000313" key="1">
    <source>
        <dbReference type="EMBL" id="MCY0967239.1"/>
    </source>
</evidence>
<dbReference type="AlphaFoldDB" id="A0A9X3IUR9"/>
<dbReference type="InterPro" id="IPR052707">
    <property type="entry name" value="OsmC_Ohr_Peroxiredoxin"/>
</dbReference>
<dbReference type="Gene3D" id="3.30.300.20">
    <property type="match status" value="1"/>
</dbReference>
<dbReference type="Pfam" id="PF02566">
    <property type="entry name" value="OsmC"/>
    <property type="match status" value="1"/>
</dbReference>
<dbReference type="PANTHER" id="PTHR42830">
    <property type="entry name" value="OSMOTICALLY INDUCIBLE FAMILY PROTEIN"/>
    <property type="match status" value="1"/>
</dbReference>
<name>A0A9X3IUR9_9GAMM</name>
<sequence>MAEAVSEHRIELAWQRQGVFSHEGFERQHQIRFNDELVVAAGGAGNAYGSDPEQMLAAAMASCHMMTFLALASKKRLQVLSYEDEAVAELEQREDGKFRVGRIRLSPKAVFEGEAPDAEALQKMHAKAHDHCFIANSVSCDVAITPR</sequence>
<dbReference type="SUPFAM" id="SSF82784">
    <property type="entry name" value="OsmC-like"/>
    <property type="match status" value="1"/>
</dbReference>